<evidence type="ECO:0000313" key="10">
    <source>
        <dbReference type="Proteomes" id="UP001497525"/>
    </source>
</evidence>
<comment type="caution">
    <text evidence="9">The sequence shown here is derived from an EMBL/GenBank/DDBJ whole genome shotgun (WGS) entry which is preliminary data.</text>
</comment>
<dbReference type="PANTHER" id="PTHR13439:SF0">
    <property type="entry name" value="TOPOISOMERASE I DAMAGE AFFECTED PROTEIN 4"/>
    <property type="match status" value="1"/>
</dbReference>
<evidence type="ECO:0000256" key="3">
    <source>
        <dbReference type="ARBA" id="ARBA00022989"/>
    </source>
</evidence>
<keyword evidence="2 5" id="KW-0812">Transmembrane</keyword>
<protein>
    <recommendedName>
        <fullName evidence="8">TLC domain-containing protein</fullName>
    </recommendedName>
</protein>
<keyword evidence="4 5" id="KW-0472">Membrane</keyword>
<sequence length="388" mass="44820">MSDPTGYGNVTDDYEKLRFDRDPYPYYYHWMFISFIVCVFLHHVASPFIFRRYNKPYNECSWDKRMEWDSRVVSSIHATTVCILCLLTLLTDREVWRHPITYPSRIGLIALSISIGYFCCDIISMPIYWRGLPLIIFIIHHSAAAAAFLLVVRFRVCTFFGVYRLTTELSTPFTNQRWFYRTIGYKPDRRRVCTVTLMFAILFALTRNFMIIPFWLIVYQSTYCEAYASSKTMMPWLDVAFVIPCLVLDALNIYWAAKTYRIGWKAAKALWNADWSSDIQLAKTRLRRRLRRLRRRTASDSVDRASLDNQSVNAASPPSEIPNVPPSSSSSSNYSSDSEYEEAAGLGSTEVPNITQDDALLSSKIIDHSSGAIENPEDLDQEVIHRSI</sequence>
<evidence type="ECO:0000259" key="8">
    <source>
        <dbReference type="PROSITE" id="PS50922"/>
    </source>
</evidence>
<accession>A0AAV2TGX5</accession>
<feature type="compositionally biased region" description="Low complexity" evidence="6">
    <location>
        <begin position="326"/>
        <end position="337"/>
    </location>
</feature>
<dbReference type="GO" id="GO:0055088">
    <property type="term" value="P:lipid homeostasis"/>
    <property type="evidence" value="ECO:0007669"/>
    <property type="project" value="TreeGrafter"/>
</dbReference>
<feature type="transmembrane region" description="Helical" evidence="7">
    <location>
        <begin position="26"/>
        <end position="50"/>
    </location>
</feature>
<dbReference type="PROSITE" id="PS50922">
    <property type="entry name" value="TLC"/>
    <property type="match status" value="1"/>
</dbReference>
<evidence type="ECO:0000313" key="9">
    <source>
        <dbReference type="EMBL" id="CAL5135705.1"/>
    </source>
</evidence>
<feature type="transmembrane region" description="Helical" evidence="7">
    <location>
        <begin position="239"/>
        <end position="257"/>
    </location>
</feature>
<dbReference type="GO" id="GO:0005783">
    <property type="term" value="C:endoplasmic reticulum"/>
    <property type="evidence" value="ECO:0007669"/>
    <property type="project" value="TreeGrafter"/>
</dbReference>
<proteinExistence type="predicted"/>
<evidence type="ECO:0000256" key="7">
    <source>
        <dbReference type="SAM" id="Phobius"/>
    </source>
</evidence>
<dbReference type="AlphaFoldDB" id="A0AAV2TGX5"/>
<evidence type="ECO:0000256" key="5">
    <source>
        <dbReference type="PROSITE-ProRule" id="PRU00205"/>
    </source>
</evidence>
<dbReference type="Pfam" id="PF03798">
    <property type="entry name" value="TRAM_LAG1_CLN8"/>
    <property type="match status" value="1"/>
</dbReference>
<evidence type="ECO:0000256" key="6">
    <source>
        <dbReference type="SAM" id="MobiDB-lite"/>
    </source>
</evidence>
<feature type="domain" description="TLC" evidence="8">
    <location>
        <begin position="63"/>
        <end position="268"/>
    </location>
</feature>
<dbReference type="GO" id="GO:0016020">
    <property type="term" value="C:membrane"/>
    <property type="evidence" value="ECO:0007669"/>
    <property type="project" value="UniProtKB-SubCell"/>
</dbReference>
<name>A0AAV2TGX5_CALDB</name>
<dbReference type="InterPro" id="IPR050846">
    <property type="entry name" value="TLCD"/>
</dbReference>
<gene>
    <name evidence="9" type="ORF">CDAUBV1_LOCUS9824</name>
</gene>
<feature type="transmembrane region" description="Helical" evidence="7">
    <location>
        <begin position="195"/>
        <end position="219"/>
    </location>
</feature>
<dbReference type="Proteomes" id="UP001497525">
    <property type="component" value="Unassembled WGS sequence"/>
</dbReference>
<reference evidence="9" key="1">
    <citation type="submission" date="2024-06" db="EMBL/GenBank/DDBJ databases">
        <authorList>
            <person name="Liu X."/>
            <person name="Lenzi L."/>
            <person name="Haldenby T S."/>
            <person name="Uol C."/>
        </authorList>
    </citation>
    <scope>NUCLEOTIDE SEQUENCE</scope>
</reference>
<dbReference type="SMART" id="SM00724">
    <property type="entry name" value="TLC"/>
    <property type="match status" value="1"/>
</dbReference>
<evidence type="ECO:0000256" key="4">
    <source>
        <dbReference type="ARBA" id="ARBA00023136"/>
    </source>
</evidence>
<keyword evidence="3 7" id="KW-1133">Transmembrane helix</keyword>
<organism evidence="9 10">
    <name type="scientific">Calicophoron daubneyi</name>
    <name type="common">Rumen fluke</name>
    <name type="synonym">Paramphistomum daubneyi</name>
    <dbReference type="NCBI Taxonomy" id="300641"/>
    <lineage>
        <taxon>Eukaryota</taxon>
        <taxon>Metazoa</taxon>
        <taxon>Spiralia</taxon>
        <taxon>Lophotrochozoa</taxon>
        <taxon>Platyhelminthes</taxon>
        <taxon>Trematoda</taxon>
        <taxon>Digenea</taxon>
        <taxon>Plagiorchiida</taxon>
        <taxon>Pronocephalata</taxon>
        <taxon>Paramphistomoidea</taxon>
        <taxon>Paramphistomidae</taxon>
        <taxon>Calicophoron</taxon>
    </lineage>
</organism>
<dbReference type="InterPro" id="IPR006634">
    <property type="entry name" value="TLC-dom"/>
</dbReference>
<evidence type="ECO:0000256" key="2">
    <source>
        <dbReference type="ARBA" id="ARBA00022692"/>
    </source>
</evidence>
<dbReference type="EMBL" id="CAXLJL010000267">
    <property type="protein sequence ID" value="CAL5135705.1"/>
    <property type="molecule type" value="Genomic_DNA"/>
</dbReference>
<feature type="region of interest" description="Disordered" evidence="6">
    <location>
        <begin position="301"/>
        <end position="353"/>
    </location>
</feature>
<evidence type="ECO:0000256" key="1">
    <source>
        <dbReference type="ARBA" id="ARBA00004141"/>
    </source>
</evidence>
<feature type="transmembrane region" description="Helical" evidence="7">
    <location>
        <begin position="134"/>
        <end position="154"/>
    </location>
</feature>
<feature type="region of interest" description="Disordered" evidence="6">
    <location>
        <begin position="367"/>
        <end position="388"/>
    </location>
</feature>
<feature type="transmembrane region" description="Helical" evidence="7">
    <location>
        <begin position="102"/>
        <end position="128"/>
    </location>
</feature>
<comment type="subcellular location">
    <subcellularLocation>
        <location evidence="1">Membrane</location>
        <topology evidence="1">Multi-pass membrane protein</topology>
    </subcellularLocation>
</comment>
<dbReference type="PANTHER" id="PTHR13439">
    <property type="entry name" value="CT120 PROTEIN"/>
    <property type="match status" value="1"/>
</dbReference>